<sequence>MVFALLFPGQGAQFRGMGNDLFPRYPGLTRFAADVLGYDLAALCRDDPDGVLARTRYTQPALFVVNALHTFEREHHERRRADYYLGHSLGEYNALLAAGAFDFETGLRLVAKRAELMDAASGGAMTAVMDAPEARLREIFAEHDVSGVDVAGYNTDQQLVIAAPDEVLRAAHAALQEHGVRFAPLRVSAPFHSRYMAPVRAEFEEFLRGFTFDVPHTPVIANTTGRPHRPDALVAALGEQLVSPVRWTDSVRHLLGEDPDLEYEEIGGQAVQRMVARIRQATPVATTESRE</sequence>
<dbReference type="STRING" id="95161.SAMN05660874_04091"/>
<dbReference type="SUPFAM" id="SSF55048">
    <property type="entry name" value="Probable ACP-binding domain of malonyl-CoA ACP transacylase"/>
    <property type="match status" value="1"/>
</dbReference>
<protein>
    <recommendedName>
        <fullName evidence="4">Malonyl CoA-acyl carrier protein transacylase</fullName>
        <ecNumber evidence="4">2.3.1.39</ecNumber>
    </recommendedName>
</protein>
<feature type="active site" evidence="5">
    <location>
        <position position="192"/>
    </location>
</feature>
<dbReference type="Proteomes" id="UP000198852">
    <property type="component" value="Unassembled WGS sequence"/>
</dbReference>
<dbReference type="PANTHER" id="PTHR42681:SF1">
    <property type="entry name" value="MALONYL-COA-ACYL CARRIER PROTEIN TRANSACYLASE, MITOCHONDRIAL"/>
    <property type="match status" value="1"/>
</dbReference>
<dbReference type="GO" id="GO:0004314">
    <property type="term" value="F:[acyl-carrier-protein] S-malonyltransferase activity"/>
    <property type="evidence" value="ECO:0007669"/>
    <property type="project" value="UniProtKB-EC"/>
</dbReference>
<dbReference type="RefSeq" id="WP_093420453.1">
    <property type="nucleotide sequence ID" value="NZ_FOZX01000007.1"/>
</dbReference>
<keyword evidence="8" id="KW-1185">Reference proteome</keyword>
<dbReference type="Pfam" id="PF00698">
    <property type="entry name" value="Acyl_transf_1"/>
    <property type="match status" value="1"/>
</dbReference>
<evidence type="ECO:0000256" key="2">
    <source>
        <dbReference type="ARBA" id="ARBA00023315"/>
    </source>
</evidence>
<comment type="catalytic activity">
    <reaction evidence="3 4">
        <text>holo-[ACP] + malonyl-CoA = malonyl-[ACP] + CoA</text>
        <dbReference type="Rhea" id="RHEA:41792"/>
        <dbReference type="Rhea" id="RHEA-COMP:9623"/>
        <dbReference type="Rhea" id="RHEA-COMP:9685"/>
        <dbReference type="ChEBI" id="CHEBI:57287"/>
        <dbReference type="ChEBI" id="CHEBI:57384"/>
        <dbReference type="ChEBI" id="CHEBI:64479"/>
        <dbReference type="ChEBI" id="CHEBI:78449"/>
        <dbReference type="EC" id="2.3.1.39"/>
    </reaction>
</comment>
<dbReference type="AlphaFoldDB" id="A0A1I6TMA8"/>
<accession>A0A1I6TMA8</accession>
<dbReference type="InterPro" id="IPR016035">
    <property type="entry name" value="Acyl_Trfase/lysoPLipase"/>
</dbReference>
<comment type="similarity">
    <text evidence="4">Belongs to the fabD family.</text>
</comment>
<dbReference type="SMART" id="SM00827">
    <property type="entry name" value="PKS_AT"/>
    <property type="match status" value="1"/>
</dbReference>
<evidence type="ECO:0000256" key="1">
    <source>
        <dbReference type="ARBA" id="ARBA00022679"/>
    </source>
</evidence>
<dbReference type="InterPro" id="IPR001227">
    <property type="entry name" value="Ac_transferase_dom_sf"/>
</dbReference>
<dbReference type="Gene3D" id="3.40.366.10">
    <property type="entry name" value="Malonyl-Coenzyme A Acyl Carrier Protein, domain 2"/>
    <property type="match status" value="1"/>
</dbReference>
<evidence type="ECO:0000259" key="6">
    <source>
        <dbReference type="SMART" id="SM00827"/>
    </source>
</evidence>
<evidence type="ECO:0000313" key="8">
    <source>
        <dbReference type="Proteomes" id="UP000198852"/>
    </source>
</evidence>
<evidence type="ECO:0000256" key="4">
    <source>
        <dbReference type="PIRNR" id="PIRNR000446"/>
    </source>
</evidence>
<dbReference type="Gene3D" id="3.30.70.250">
    <property type="entry name" value="Malonyl-CoA ACP transacylase, ACP-binding"/>
    <property type="match status" value="1"/>
</dbReference>
<feature type="active site" evidence="5">
    <location>
        <position position="88"/>
    </location>
</feature>
<feature type="domain" description="Malonyl-CoA:ACP transacylase (MAT)" evidence="6">
    <location>
        <begin position="6"/>
        <end position="291"/>
    </location>
</feature>
<dbReference type="OrthoDB" id="3543921at2"/>
<evidence type="ECO:0000313" key="7">
    <source>
        <dbReference type="EMBL" id="SFS90359.1"/>
    </source>
</evidence>
<evidence type="ECO:0000256" key="3">
    <source>
        <dbReference type="ARBA" id="ARBA00048462"/>
    </source>
</evidence>
<keyword evidence="1 4" id="KW-0808">Transferase</keyword>
<dbReference type="GO" id="GO:0005829">
    <property type="term" value="C:cytosol"/>
    <property type="evidence" value="ECO:0007669"/>
    <property type="project" value="TreeGrafter"/>
</dbReference>
<proteinExistence type="inferred from homology"/>
<organism evidence="7 8">
    <name type="scientific">Saccharopolyspora flava</name>
    <dbReference type="NCBI Taxonomy" id="95161"/>
    <lineage>
        <taxon>Bacteria</taxon>
        <taxon>Bacillati</taxon>
        <taxon>Actinomycetota</taxon>
        <taxon>Actinomycetes</taxon>
        <taxon>Pseudonocardiales</taxon>
        <taxon>Pseudonocardiaceae</taxon>
        <taxon>Saccharopolyspora</taxon>
    </lineage>
</organism>
<dbReference type="InterPro" id="IPR014043">
    <property type="entry name" value="Acyl_transferase_dom"/>
</dbReference>
<keyword evidence="2 4" id="KW-0012">Acyltransferase</keyword>
<gene>
    <name evidence="7" type="ORF">SAMN05660874_04091</name>
</gene>
<reference evidence="8" key="1">
    <citation type="submission" date="2016-10" db="EMBL/GenBank/DDBJ databases">
        <authorList>
            <person name="Varghese N."/>
            <person name="Submissions S."/>
        </authorList>
    </citation>
    <scope>NUCLEOTIDE SEQUENCE [LARGE SCALE GENOMIC DNA]</scope>
    <source>
        <strain evidence="8">DSM 44771</strain>
    </source>
</reference>
<name>A0A1I6TMA8_9PSEU</name>
<dbReference type="GO" id="GO:0006633">
    <property type="term" value="P:fatty acid biosynthetic process"/>
    <property type="evidence" value="ECO:0007669"/>
    <property type="project" value="TreeGrafter"/>
</dbReference>
<dbReference type="InterPro" id="IPR024925">
    <property type="entry name" value="Malonyl_CoA-ACP_transAc"/>
</dbReference>
<dbReference type="PANTHER" id="PTHR42681">
    <property type="entry name" value="MALONYL-COA-ACYL CARRIER PROTEIN TRANSACYLASE, MITOCHONDRIAL"/>
    <property type="match status" value="1"/>
</dbReference>
<dbReference type="SUPFAM" id="SSF52151">
    <property type="entry name" value="FabD/lysophospholipase-like"/>
    <property type="match status" value="1"/>
</dbReference>
<dbReference type="EC" id="2.3.1.39" evidence="4"/>
<dbReference type="InterPro" id="IPR016036">
    <property type="entry name" value="Malonyl_transacylase_ACP-bd"/>
</dbReference>
<dbReference type="EMBL" id="FOZX01000007">
    <property type="protein sequence ID" value="SFS90359.1"/>
    <property type="molecule type" value="Genomic_DNA"/>
</dbReference>
<evidence type="ECO:0000256" key="5">
    <source>
        <dbReference type="PIRSR" id="PIRSR000446-1"/>
    </source>
</evidence>
<dbReference type="PIRSF" id="PIRSF000446">
    <property type="entry name" value="Mct"/>
    <property type="match status" value="1"/>
</dbReference>
<dbReference type="InterPro" id="IPR050858">
    <property type="entry name" value="Mal-CoA-ACP_Trans/PKS_FabD"/>
</dbReference>